<organism evidence="2 3">
    <name type="scientific">Deinococcus cavernae</name>
    <dbReference type="NCBI Taxonomy" id="2320857"/>
    <lineage>
        <taxon>Bacteria</taxon>
        <taxon>Thermotogati</taxon>
        <taxon>Deinococcota</taxon>
        <taxon>Deinococci</taxon>
        <taxon>Deinococcales</taxon>
        <taxon>Deinococcaceae</taxon>
        <taxon>Deinococcus</taxon>
    </lineage>
</organism>
<dbReference type="RefSeq" id="WP_119761991.1">
    <property type="nucleotide sequence ID" value="NZ_QYUJ01000014.1"/>
</dbReference>
<dbReference type="EMBL" id="QYUJ01000014">
    <property type="protein sequence ID" value="RJF71144.1"/>
    <property type="molecule type" value="Genomic_DNA"/>
</dbReference>
<evidence type="ECO:0000313" key="2">
    <source>
        <dbReference type="EMBL" id="RJF71144.1"/>
    </source>
</evidence>
<protein>
    <submittedName>
        <fullName evidence="2">Class A beta-lactamase-related serine hydrolase</fullName>
    </submittedName>
</protein>
<dbReference type="Pfam" id="PF00144">
    <property type="entry name" value="Beta-lactamase"/>
    <property type="match status" value="1"/>
</dbReference>
<dbReference type="Gene3D" id="3.40.710.10">
    <property type="entry name" value="DD-peptidase/beta-lactamase superfamily"/>
    <property type="match status" value="1"/>
</dbReference>
<name>A0A418V4W1_9DEIO</name>
<dbReference type="GO" id="GO:0016787">
    <property type="term" value="F:hydrolase activity"/>
    <property type="evidence" value="ECO:0007669"/>
    <property type="project" value="UniProtKB-KW"/>
</dbReference>
<feature type="domain" description="Beta-lactamase-related" evidence="1">
    <location>
        <begin position="31"/>
        <end position="320"/>
    </location>
</feature>
<reference evidence="2 3" key="1">
    <citation type="submission" date="2018-09" db="EMBL/GenBank/DDBJ databases">
        <authorList>
            <person name="Zhu H."/>
        </authorList>
    </citation>
    <scope>NUCLEOTIDE SEQUENCE [LARGE SCALE GENOMIC DNA]</scope>
    <source>
        <strain evidence="2 3">K2S05-167</strain>
    </source>
</reference>
<proteinExistence type="predicted"/>
<comment type="caution">
    <text evidence="2">The sequence shown here is derived from an EMBL/GenBank/DDBJ whole genome shotgun (WGS) entry which is preliminary data.</text>
</comment>
<dbReference type="InterPro" id="IPR012338">
    <property type="entry name" value="Beta-lactam/transpept-like"/>
</dbReference>
<dbReference type="SUPFAM" id="SSF56601">
    <property type="entry name" value="beta-lactamase/transpeptidase-like"/>
    <property type="match status" value="1"/>
</dbReference>
<keyword evidence="3" id="KW-1185">Reference proteome</keyword>
<accession>A0A418V4W1</accession>
<gene>
    <name evidence="2" type="ORF">D3875_05670</name>
</gene>
<dbReference type="OrthoDB" id="3171327at2"/>
<dbReference type="InterPro" id="IPR050789">
    <property type="entry name" value="Diverse_Enzym_Activities"/>
</dbReference>
<sequence length="348" mass="36241">MFRRDPLRQTLSQVGDALGCDVTASVPLARQALAHGGVVGVAHGGRAQVWAFGDVPSTGVFELASITKSFTAALAQVLVAQGVLTWDTPVRSLGREFRGLPLHFTPLTLATHTAGLPIHPARAVITGVTHFHDPYGSMSARDVLASARRWARPSRPPRFGYSNLGAGVLALALARAAGHDMTAQGFGQALKTSVLEPLQLASITLRPHPARLVTPRAALGGTSTTNFGLLVGAGGLYGAADDLLTFAQAHLSGQAGRHWEAAQVVKGLSPPHAAVAPGWFHTPAPGSPLVWHDGVARGTRAALGFHPATGRVVVVLARGGLPILGARAAVPLLMLRLLDANVGRDQHQ</sequence>
<evidence type="ECO:0000259" key="1">
    <source>
        <dbReference type="Pfam" id="PF00144"/>
    </source>
</evidence>
<evidence type="ECO:0000313" key="3">
    <source>
        <dbReference type="Proteomes" id="UP000286287"/>
    </source>
</evidence>
<keyword evidence="2" id="KW-0378">Hydrolase</keyword>
<dbReference type="Proteomes" id="UP000286287">
    <property type="component" value="Unassembled WGS sequence"/>
</dbReference>
<dbReference type="PANTHER" id="PTHR43283">
    <property type="entry name" value="BETA-LACTAMASE-RELATED"/>
    <property type="match status" value="1"/>
</dbReference>
<dbReference type="PANTHER" id="PTHR43283:SF3">
    <property type="entry name" value="BETA-LACTAMASE FAMILY PROTEIN (AFU_ORTHOLOGUE AFUA_5G07500)"/>
    <property type="match status" value="1"/>
</dbReference>
<dbReference type="AlphaFoldDB" id="A0A418V4W1"/>
<dbReference type="InterPro" id="IPR001466">
    <property type="entry name" value="Beta-lactam-related"/>
</dbReference>